<evidence type="ECO:0000259" key="4">
    <source>
        <dbReference type="PROSITE" id="PS50268"/>
    </source>
</evidence>
<gene>
    <name evidence="5" type="ORF">DFO77_106141</name>
</gene>
<dbReference type="GO" id="GO:0007156">
    <property type="term" value="P:homophilic cell adhesion via plasma membrane adhesion molecules"/>
    <property type="evidence" value="ECO:0007669"/>
    <property type="project" value="InterPro"/>
</dbReference>
<sequence length="1014" mass="106057">MRKFLLLVFAFFITGYASSQSRSLPVKAKNLSVIYSAPVIDAGQILSVLEEAPASTIVGLVTAFDDAGGEAPAFSIQSGNEDGFFALDAATGELTLVKEGLNRYDYESFSLLVRATDQNDAQLFAEETVVVNVDEIPFSGGAGTEADPFLIKTPKDLDEIRNYLGSSHADKYFELVNDIDLQEYLSEGNPGYNNGLFWERLGYYEYFEGHLNGNSFSVLNLKINRPNDYINGLFGYVSSAEINNLNVSVDPLAEIVGLSSTAILAGSVSNGSIISNVHVSGKVNAQPGNVGGLAGSFAYGAVISDCSATVEVVSTGNFVGGLIGVNNGTILRCHVEGDITGGRFVGGIAGYNNEEPVAGVRGLIQQCSVEANSVVTATTGECGGLVGQNTGDVTRCSSFATVNAPVNAGGLVGNNEEVEADMMMVFENYAGRINNSYASGMVTATDGAAGGLVGQNTGDIENCYALGEVNAPLIAGGLVGENLELAEENTEGGLITGNITNCYSATSVNGSDATIGGFAGVNDGNITSSYWDINASGQEISAGGTGLNGIAMREAASFADWDFTNVWGIDALEEYVSYPYLLDNEENPHPGAIGKVTVTSWPTASDIVYGQVVGESVLSGGAATHEGSPVAGTFNFLFGTDMHVVGATLEEVAFIPDNADSYLPVIDGTTLVNVLPKPVSVVNAVAQDKIYDGTTVAVVSDAVLEDNAVEGGDDVLLSNHTSGTFAQAGAGDGISVTTNMTLTGADATNYALEQPVLTASISKASLTVTADDQTRLYGEVNPKLTFGYSGFVNGEDASVLATLPSVSTLADAGSNVSDYAITVGDGSDENYDFSYVDGVLAVNPAPLTVKAKDATRIVGAPNPEFEFEYTGFVNGEDQSVIDFLPGASCEADEFSEPGDYPIIVSPGDDGNYYFIVDNSGVLTVTTATSILQEFNGEKNVYPVPADTYLFVSGIHIVSVSDVEVVDMSGRTIKTPYSETDTGSLRVDVSSLKSGIYFLKIRMNERMILEKIVVL</sequence>
<dbReference type="InterPro" id="IPR011493">
    <property type="entry name" value="GLUG"/>
</dbReference>
<organism evidence="5 6">
    <name type="scientific">Marinilabilia salmonicolor</name>
    <dbReference type="NCBI Taxonomy" id="989"/>
    <lineage>
        <taxon>Bacteria</taxon>
        <taxon>Pseudomonadati</taxon>
        <taxon>Bacteroidota</taxon>
        <taxon>Bacteroidia</taxon>
        <taxon>Marinilabiliales</taxon>
        <taxon>Marinilabiliaceae</taxon>
        <taxon>Marinilabilia</taxon>
    </lineage>
</organism>
<name>A0A368V8B9_9BACT</name>
<dbReference type="Proteomes" id="UP000252733">
    <property type="component" value="Unassembled WGS sequence"/>
</dbReference>
<dbReference type="Gene3D" id="2.60.40.60">
    <property type="entry name" value="Cadherins"/>
    <property type="match status" value="1"/>
</dbReference>
<evidence type="ECO:0000256" key="2">
    <source>
        <dbReference type="ARBA" id="ARBA00022989"/>
    </source>
</evidence>
<evidence type="ECO:0000313" key="5">
    <source>
        <dbReference type="EMBL" id="RCW37447.1"/>
    </source>
</evidence>
<dbReference type="Pfam" id="PF18962">
    <property type="entry name" value="Por_Secre_tail"/>
    <property type="match status" value="1"/>
</dbReference>
<dbReference type="PROSITE" id="PS50268">
    <property type="entry name" value="CADHERIN_2"/>
    <property type="match status" value="1"/>
</dbReference>
<dbReference type="InterPro" id="IPR041248">
    <property type="entry name" value="YDG"/>
</dbReference>
<dbReference type="AlphaFoldDB" id="A0A368V8B9"/>
<dbReference type="Pfam" id="PF07581">
    <property type="entry name" value="Glug"/>
    <property type="match status" value="1"/>
</dbReference>
<dbReference type="Gene3D" id="3.30.160.710">
    <property type="match status" value="2"/>
</dbReference>
<feature type="chain" id="PRO_5016777220" evidence="3">
    <location>
        <begin position="20"/>
        <end position="1014"/>
    </location>
</feature>
<dbReference type="EMBL" id="QPIZ01000006">
    <property type="protein sequence ID" value="RCW37447.1"/>
    <property type="molecule type" value="Genomic_DNA"/>
</dbReference>
<dbReference type="InterPro" id="IPR026444">
    <property type="entry name" value="Secre_tail"/>
</dbReference>
<keyword evidence="3" id="KW-0732">Signal</keyword>
<keyword evidence="2" id="KW-0472">Membrane</keyword>
<dbReference type="GO" id="GO:0005509">
    <property type="term" value="F:calcium ion binding"/>
    <property type="evidence" value="ECO:0007669"/>
    <property type="project" value="InterPro"/>
</dbReference>
<proteinExistence type="predicted"/>
<reference evidence="5 6" key="1">
    <citation type="submission" date="2018-07" db="EMBL/GenBank/DDBJ databases">
        <title>Freshwater and sediment microbial communities from various areas in North America, analyzing microbe dynamics in response to fracking.</title>
        <authorList>
            <person name="Lamendella R."/>
        </authorList>
    </citation>
    <scope>NUCLEOTIDE SEQUENCE [LARGE SCALE GENOMIC DNA]</scope>
    <source>
        <strain evidence="5 6">160A</strain>
    </source>
</reference>
<dbReference type="Pfam" id="PF18676">
    <property type="entry name" value="MBG_2"/>
    <property type="match status" value="2"/>
</dbReference>
<keyword evidence="1" id="KW-0812">Transmembrane</keyword>
<evidence type="ECO:0000256" key="1">
    <source>
        <dbReference type="ARBA" id="ARBA00022692"/>
    </source>
</evidence>
<dbReference type="PANTHER" id="PTHR24026:SF126">
    <property type="entry name" value="PROTOCADHERIN FAT 4"/>
    <property type="match status" value="1"/>
</dbReference>
<accession>A0A368V8B9</accession>
<dbReference type="Pfam" id="PF18657">
    <property type="entry name" value="YDG"/>
    <property type="match status" value="1"/>
</dbReference>
<dbReference type="Gene3D" id="2.160.20.110">
    <property type="match status" value="2"/>
</dbReference>
<dbReference type="CDD" id="cd11304">
    <property type="entry name" value="Cadherin_repeat"/>
    <property type="match status" value="1"/>
</dbReference>
<dbReference type="GO" id="GO:0005886">
    <property type="term" value="C:plasma membrane"/>
    <property type="evidence" value="ECO:0007669"/>
    <property type="project" value="UniProtKB-SubCell"/>
</dbReference>
<dbReference type="Pfam" id="PF00028">
    <property type="entry name" value="Cadherin"/>
    <property type="match status" value="1"/>
</dbReference>
<dbReference type="PANTHER" id="PTHR24026">
    <property type="entry name" value="FAT ATYPICAL CADHERIN-RELATED"/>
    <property type="match status" value="1"/>
</dbReference>
<dbReference type="RefSeq" id="WP_258861577.1">
    <property type="nucleotide sequence ID" value="NZ_QPIZ01000006.1"/>
</dbReference>
<keyword evidence="6" id="KW-1185">Reference proteome</keyword>
<keyword evidence="2" id="KW-1133">Transmembrane helix</keyword>
<dbReference type="SUPFAM" id="SSF49313">
    <property type="entry name" value="Cadherin-like"/>
    <property type="match status" value="1"/>
</dbReference>
<dbReference type="InterPro" id="IPR041286">
    <property type="entry name" value="MBG_2"/>
</dbReference>
<protein>
    <submittedName>
        <fullName evidence="5">Putative secreted protein (Por secretion system target)</fullName>
    </submittedName>
</protein>
<feature type="domain" description="Cadherin" evidence="4">
    <location>
        <begin position="40"/>
        <end position="150"/>
    </location>
</feature>
<dbReference type="InterPro" id="IPR015919">
    <property type="entry name" value="Cadherin-like_sf"/>
</dbReference>
<evidence type="ECO:0000313" key="6">
    <source>
        <dbReference type="Proteomes" id="UP000252733"/>
    </source>
</evidence>
<feature type="signal peptide" evidence="3">
    <location>
        <begin position="1"/>
        <end position="19"/>
    </location>
</feature>
<dbReference type="InterPro" id="IPR002126">
    <property type="entry name" value="Cadherin-like_dom"/>
</dbReference>
<evidence type="ECO:0000256" key="3">
    <source>
        <dbReference type="SAM" id="SignalP"/>
    </source>
</evidence>
<comment type="caution">
    <text evidence="5">The sequence shown here is derived from an EMBL/GenBank/DDBJ whole genome shotgun (WGS) entry which is preliminary data.</text>
</comment>
<dbReference type="NCBIfam" id="TIGR04183">
    <property type="entry name" value="Por_Secre_tail"/>
    <property type="match status" value="1"/>
</dbReference>